<keyword evidence="1" id="KW-0812">Transmembrane</keyword>
<organism evidence="2 3">
    <name type="scientific">Mollisia scopiformis</name>
    <name type="common">Conifer needle endophyte fungus</name>
    <name type="synonym">Phialocephala scopiformis</name>
    <dbReference type="NCBI Taxonomy" id="149040"/>
    <lineage>
        <taxon>Eukaryota</taxon>
        <taxon>Fungi</taxon>
        <taxon>Dikarya</taxon>
        <taxon>Ascomycota</taxon>
        <taxon>Pezizomycotina</taxon>
        <taxon>Leotiomycetes</taxon>
        <taxon>Helotiales</taxon>
        <taxon>Mollisiaceae</taxon>
        <taxon>Mollisia</taxon>
    </lineage>
</organism>
<protein>
    <submittedName>
        <fullName evidence="2">Uncharacterized protein</fullName>
    </submittedName>
</protein>
<gene>
    <name evidence="2" type="ORF">LY89DRAFT_777733</name>
</gene>
<keyword evidence="1" id="KW-1133">Transmembrane helix</keyword>
<dbReference type="GeneID" id="28831885"/>
<dbReference type="EMBL" id="KQ947406">
    <property type="protein sequence ID" value="KUJ22676.1"/>
    <property type="molecule type" value="Genomic_DNA"/>
</dbReference>
<name>A0A194XR97_MOLSC</name>
<sequence>MAGHGHSFRKPPRKFRGPMLRLASTLVAETGTKLIRETGSEMRSMFVLAVVRILAVVLVGLVGVVVIAKCL</sequence>
<proteinExistence type="predicted"/>
<dbReference type="InParanoid" id="A0A194XR97"/>
<evidence type="ECO:0000313" key="2">
    <source>
        <dbReference type="EMBL" id="KUJ22676.1"/>
    </source>
</evidence>
<reference evidence="2 3" key="1">
    <citation type="submission" date="2015-10" db="EMBL/GenBank/DDBJ databases">
        <title>Full genome of DAOMC 229536 Phialocephala scopiformis, a fungal endophyte of spruce producing the potent anti-insectan compound rugulosin.</title>
        <authorList>
            <consortium name="DOE Joint Genome Institute"/>
            <person name="Walker A.K."/>
            <person name="Frasz S.L."/>
            <person name="Seifert K.A."/>
            <person name="Miller J.D."/>
            <person name="Mondo S.J."/>
            <person name="Labutti K."/>
            <person name="Lipzen A."/>
            <person name="Dockter R."/>
            <person name="Kennedy M."/>
            <person name="Grigoriev I.V."/>
            <person name="Spatafora J.W."/>
        </authorList>
    </citation>
    <scope>NUCLEOTIDE SEQUENCE [LARGE SCALE GENOMIC DNA]</scope>
    <source>
        <strain evidence="2 3">CBS 120377</strain>
    </source>
</reference>
<dbReference type="AlphaFoldDB" id="A0A194XR97"/>
<feature type="transmembrane region" description="Helical" evidence="1">
    <location>
        <begin position="46"/>
        <end position="68"/>
    </location>
</feature>
<dbReference type="RefSeq" id="XP_018077031.1">
    <property type="nucleotide sequence ID" value="XM_018222159.1"/>
</dbReference>
<keyword evidence="1" id="KW-0472">Membrane</keyword>
<dbReference type="Proteomes" id="UP000070700">
    <property type="component" value="Unassembled WGS sequence"/>
</dbReference>
<keyword evidence="3" id="KW-1185">Reference proteome</keyword>
<evidence type="ECO:0000256" key="1">
    <source>
        <dbReference type="SAM" id="Phobius"/>
    </source>
</evidence>
<evidence type="ECO:0000313" key="3">
    <source>
        <dbReference type="Proteomes" id="UP000070700"/>
    </source>
</evidence>
<accession>A0A194XR97</accession>
<dbReference type="KEGG" id="psco:LY89DRAFT_777733"/>